<dbReference type="PANTHER" id="PTHR24186">
    <property type="entry name" value="PROTEIN PHOSPHATASE 1 REGULATORY SUBUNIT"/>
    <property type="match status" value="1"/>
</dbReference>
<feature type="transmembrane region" description="Helical" evidence="7">
    <location>
        <begin position="195"/>
        <end position="221"/>
    </location>
</feature>
<evidence type="ECO:0000256" key="5">
    <source>
        <dbReference type="ARBA" id="ARBA00023043"/>
    </source>
</evidence>
<comment type="subcellular location">
    <subcellularLocation>
        <location evidence="1">Membrane</location>
        <topology evidence="1">Multi-pass membrane protein</topology>
    </subcellularLocation>
</comment>
<dbReference type="PANTHER" id="PTHR24186:SF37">
    <property type="entry name" value="PGG DOMAIN-CONTAINING PROTEIN"/>
    <property type="match status" value="1"/>
</dbReference>
<dbReference type="Pfam" id="PF13962">
    <property type="entry name" value="PGG"/>
    <property type="match status" value="1"/>
</dbReference>
<dbReference type="GeneID" id="104789186"/>
<evidence type="ECO:0000256" key="2">
    <source>
        <dbReference type="ARBA" id="ARBA00022692"/>
    </source>
</evidence>
<dbReference type="InterPro" id="IPR026961">
    <property type="entry name" value="PGG_dom"/>
</dbReference>
<dbReference type="Proteomes" id="UP000694864">
    <property type="component" value="Chromosome 5"/>
</dbReference>
<feature type="transmembrane region" description="Helical" evidence="7">
    <location>
        <begin position="138"/>
        <end position="162"/>
    </location>
</feature>
<reference evidence="9" key="1">
    <citation type="journal article" date="2014" name="Nat. Commun.">
        <title>The emerging biofuel crop Camelina sativa retains a highly undifferentiated hexaploid genome structure.</title>
        <authorList>
            <person name="Kagale S."/>
            <person name="Koh C."/>
            <person name="Nixon J."/>
            <person name="Bollina V."/>
            <person name="Clarke W.E."/>
            <person name="Tuteja R."/>
            <person name="Spillane C."/>
            <person name="Robinson S.J."/>
            <person name="Links M.G."/>
            <person name="Clarke C."/>
            <person name="Higgins E.E."/>
            <person name="Huebert T."/>
            <person name="Sharpe A.G."/>
            <person name="Parkin I.A."/>
        </authorList>
    </citation>
    <scope>NUCLEOTIDE SEQUENCE [LARGE SCALE GENOMIC DNA]</scope>
    <source>
        <strain evidence="9">cv. DH55</strain>
    </source>
</reference>
<name>A0ABM1RP80_CAMSA</name>
<keyword evidence="4 7" id="KW-1133">Transmembrane helix</keyword>
<reference evidence="10" key="2">
    <citation type="submission" date="2025-08" db="UniProtKB">
        <authorList>
            <consortium name="RefSeq"/>
        </authorList>
    </citation>
    <scope>IDENTIFICATION</scope>
    <source>
        <tissue evidence="10">Leaf</tissue>
    </source>
</reference>
<evidence type="ECO:0000256" key="7">
    <source>
        <dbReference type="SAM" id="Phobius"/>
    </source>
</evidence>
<feature type="transmembrane region" description="Helical" evidence="7">
    <location>
        <begin position="169"/>
        <end position="189"/>
    </location>
</feature>
<accession>A0ABM1RP80</accession>
<organism evidence="9 10">
    <name type="scientific">Camelina sativa</name>
    <name type="common">False flax</name>
    <name type="synonym">Myagrum sativum</name>
    <dbReference type="NCBI Taxonomy" id="90675"/>
    <lineage>
        <taxon>Eukaryota</taxon>
        <taxon>Viridiplantae</taxon>
        <taxon>Streptophyta</taxon>
        <taxon>Embryophyta</taxon>
        <taxon>Tracheophyta</taxon>
        <taxon>Spermatophyta</taxon>
        <taxon>Magnoliopsida</taxon>
        <taxon>eudicotyledons</taxon>
        <taxon>Gunneridae</taxon>
        <taxon>Pentapetalae</taxon>
        <taxon>rosids</taxon>
        <taxon>malvids</taxon>
        <taxon>Brassicales</taxon>
        <taxon>Brassicaceae</taxon>
        <taxon>Camelineae</taxon>
        <taxon>Camelina</taxon>
    </lineage>
</organism>
<evidence type="ECO:0000313" key="9">
    <source>
        <dbReference type="Proteomes" id="UP000694864"/>
    </source>
</evidence>
<gene>
    <name evidence="10" type="primary">LOC104789186</name>
</gene>
<evidence type="ECO:0000256" key="3">
    <source>
        <dbReference type="ARBA" id="ARBA00022737"/>
    </source>
</evidence>
<evidence type="ECO:0000313" key="10">
    <source>
        <dbReference type="RefSeq" id="XP_019100818.1"/>
    </source>
</evidence>
<evidence type="ECO:0000256" key="4">
    <source>
        <dbReference type="ARBA" id="ARBA00022989"/>
    </source>
</evidence>
<proteinExistence type="predicted"/>
<dbReference type="RefSeq" id="XP_019100818.1">
    <property type="nucleotide sequence ID" value="XM_019245273.1"/>
</dbReference>
<feature type="transmembrane region" description="Helical" evidence="7">
    <location>
        <begin position="97"/>
        <end position="118"/>
    </location>
</feature>
<keyword evidence="9" id="KW-1185">Reference proteome</keyword>
<evidence type="ECO:0000256" key="1">
    <source>
        <dbReference type="ARBA" id="ARBA00004141"/>
    </source>
</evidence>
<evidence type="ECO:0000256" key="6">
    <source>
        <dbReference type="ARBA" id="ARBA00023136"/>
    </source>
</evidence>
<keyword evidence="2 7" id="KW-0812">Transmembrane</keyword>
<keyword evidence="5" id="KW-0040">ANK repeat</keyword>
<keyword evidence="3" id="KW-0677">Repeat</keyword>
<protein>
    <submittedName>
        <fullName evidence="10">Uncharacterized protein LOC104789186</fullName>
    </submittedName>
</protein>
<sequence length="249" mass="28230">MKLLKVRTVCYQNMNFDGKTAMDIYQTHQSRACFPEARRIFHSAKEKLVCRSTTTTLAEYLSKDLSFIEKQNTLLGLNNFSIIRDTSRNTSNRHETILVVATLMVTAAFTAGLCPPGGFWQENGGRHKAGQMTMPFEYAFSFLALTGFAFLSSLYVILNLIIGLPMWKLIYGSTAALGIAISASYAVIFPSPGTYWIWHISAFIFVCAFPLIIFSMLFAIFKAFVVHKRRRQQVDFPASCFRSSHSYRY</sequence>
<evidence type="ECO:0000259" key="8">
    <source>
        <dbReference type="Pfam" id="PF13962"/>
    </source>
</evidence>
<feature type="domain" description="PGG" evidence="8">
    <location>
        <begin position="89"/>
        <end position="163"/>
    </location>
</feature>
<keyword evidence="6 7" id="KW-0472">Membrane</keyword>